<dbReference type="OrthoDB" id="5171321at2"/>
<organism evidence="3 4">
    <name type="scientific">Kitasatospora viridis</name>
    <dbReference type="NCBI Taxonomy" id="281105"/>
    <lineage>
        <taxon>Bacteria</taxon>
        <taxon>Bacillati</taxon>
        <taxon>Actinomycetota</taxon>
        <taxon>Actinomycetes</taxon>
        <taxon>Kitasatosporales</taxon>
        <taxon>Streptomycetaceae</taxon>
        <taxon>Kitasatospora</taxon>
    </lineage>
</organism>
<protein>
    <submittedName>
        <fullName evidence="3">Uncharacterized protein DUF1906</fullName>
    </submittedName>
</protein>
<gene>
    <name evidence="3" type="ORF">FHX73_112816</name>
</gene>
<dbReference type="InterPro" id="IPR017853">
    <property type="entry name" value="GH"/>
</dbReference>
<dbReference type="Pfam" id="PF08924">
    <property type="entry name" value="Rv2525c_GlyHyd-like"/>
    <property type="match status" value="1"/>
</dbReference>
<dbReference type="SUPFAM" id="SSF51445">
    <property type="entry name" value="(Trans)glycosidases"/>
    <property type="match status" value="1"/>
</dbReference>
<accession>A0A561UI22</accession>
<sequence length="310" mass="32527">MVRYLRTTAFGAAALVLLLATDATAGHTPVTRLLAAPVGAALPATVRAPAKLPPAPLPPTVLADPGQARLATVHRTVFTGSGFDACSAPSLDAMRAWRGASPYSAVGIYISGSQRACAQTRLTKEWVRQVRSLGWRLLPTHVGRQAPCAALPAKPVRIDPAQAVQQGRDEAAGAVRAARALGLGTGTPVYLDIEAYQPGNAPCAKAAVDYTLGWTQALHKAGYFAGFYSSLDSGISDLAAAARAGATPMPDSIWYARWDNRNSTDGAGVLGADQWAPHRRVHQLRGEGKESYGGVELEVDRDQLDSLVGA</sequence>
<dbReference type="Gene3D" id="3.20.20.80">
    <property type="entry name" value="Glycosidases"/>
    <property type="match status" value="1"/>
</dbReference>
<evidence type="ECO:0000259" key="2">
    <source>
        <dbReference type="Pfam" id="PF08924"/>
    </source>
</evidence>
<reference evidence="3 4" key="1">
    <citation type="submission" date="2019-06" db="EMBL/GenBank/DDBJ databases">
        <title>Sequencing the genomes of 1000 actinobacteria strains.</title>
        <authorList>
            <person name="Klenk H.-P."/>
        </authorList>
    </citation>
    <scope>NUCLEOTIDE SEQUENCE [LARGE SCALE GENOMIC DNA]</scope>
    <source>
        <strain evidence="3 4">DSM 44826</strain>
    </source>
</reference>
<dbReference type="Proteomes" id="UP000317940">
    <property type="component" value="Unassembled WGS sequence"/>
</dbReference>
<keyword evidence="4" id="KW-1185">Reference proteome</keyword>
<feature type="chain" id="PRO_5022133444" evidence="1">
    <location>
        <begin position="26"/>
        <end position="310"/>
    </location>
</feature>
<evidence type="ECO:0000313" key="4">
    <source>
        <dbReference type="Proteomes" id="UP000317940"/>
    </source>
</evidence>
<comment type="caution">
    <text evidence="3">The sequence shown here is derived from an EMBL/GenBank/DDBJ whole genome shotgun (WGS) entry which is preliminary data.</text>
</comment>
<evidence type="ECO:0000313" key="3">
    <source>
        <dbReference type="EMBL" id="TWF98984.1"/>
    </source>
</evidence>
<dbReference type="AlphaFoldDB" id="A0A561UI22"/>
<proteinExistence type="predicted"/>
<dbReference type="EMBL" id="VIWT01000001">
    <property type="protein sequence ID" value="TWF98984.1"/>
    <property type="molecule type" value="Genomic_DNA"/>
</dbReference>
<evidence type="ECO:0000256" key="1">
    <source>
        <dbReference type="SAM" id="SignalP"/>
    </source>
</evidence>
<keyword evidence="1" id="KW-0732">Signal</keyword>
<feature type="domain" description="Rv2525c-like glycoside hydrolase-like" evidence="2">
    <location>
        <begin position="96"/>
        <end position="303"/>
    </location>
</feature>
<dbReference type="RefSeq" id="WP_145905329.1">
    <property type="nucleotide sequence ID" value="NZ_BAAAMZ010000011.1"/>
</dbReference>
<feature type="signal peptide" evidence="1">
    <location>
        <begin position="1"/>
        <end position="25"/>
    </location>
</feature>
<dbReference type="InterPro" id="IPR015020">
    <property type="entry name" value="Rv2525c-like_Glyco_Hydro-like"/>
</dbReference>
<name>A0A561UI22_9ACTN</name>